<accession>A0A1Z4KIT2</accession>
<evidence type="ECO:0000313" key="2">
    <source>
        <dbReference type="Proteomes" id="UP000217507"/>
    </source>
</evidence>
<gene>
    <name evidence="1" type="ORF">NIES23_16780</name>
</gene>
<dbReference type="Proteomes" id="UP000217507">
    <property type="component" value="Chromosome"/>
</dbReference>
<name>A0A1Z4KIT2_ANAVA</name>
<reference evidence="1 2" key="1">
    <citation type="submission" date="2017-06" db="EMBL/GenBank/DDBJ databases">
        <title>Genome sequencing of cyanobaciteial culture collection at National Institute for Environmental Studies (NIES).</title>
        <authorList>
            <person name="Hirose Y."/>
            <person name="Shimura Y."/>
            <person name="Fujisawa T."/>
            <person name="Nakamura Y."/>
            <person name="Kawachi M."/>
        </authorList>
    </citation>
    <scope>NUCLEOTIDE SEQUENCE [LARGE SCALE GENOMIC DNA]</scope>
    <source>
        <strain evidence="1 2">NIES-23</strain>
    </source>
</reference>
<protein>
    <submittedName>
        <fullName evidence="1">Uncharacterized protein</fullName>
    </submittedName>
</protein>
<dbReference type="AlphaFoldDB" id="A0A1Z4KIT2"/>
<proteinExistence type="predicted"/>
<evidence type="ECO:0000313" key="1">
    <source>
        <dbReference type="EMBL" id="BAY68888.1"/>
    </source>
</evidence>
<organism evidence="1 2">
    <name type="scientific">Trichormus variabilis NIES-23</name>
    <dbReference type="NCBI Taxonomy" id="1973479"/>
    <lineage>
        <taxon>Bacteria</taxon>
        <taxon>Bacillati</taxon>
        <taxon>Cyanobacteriota</taxon>
        <taxon>Cyanophyceae</taxon>
        <taxon>Nostocales</taxon>
        <taxon>Nostocaceae</taxon>
        <taxon>Trichormus</taxon>
    </lineage>
</organism>
<sequence>MSRTDLPQTANVPDILKCWYARYYILLSPIMDTLYRVHENFSI</sequence>
<dbReference type="EMBL" id="AP018216">
    <property type="protein sequence ID" value="BAY68888.1"/>
    <property type="molecule type" value="Genomic_DNA"/>
</dbReference>